<gene>
    <name evidence="1" type="ORF">DAEQUDRAFT_770943</name>
</gene>
<sequence length="130" mass="14384">MSLYRADVRSPTEFSAAKSSHTGKRPLYATAEQFEDFRIEDMAKEFRDLESRLWDLAGYLLSGEDADVSTLESGGEDDFATKEDEYCAAFGHDGIFTTTDAAHPGEKPETKLASTYSEEATTGLMISFVM</sequence>
<protein>
    <submittedName>
        <fullName evidence="1">Uncharacterized protein</fullName>
    </submittedName>
</protein>
<dbReference type="Proteomes" id="UP000076727">
    <property type="component" value="Unassembled WGS sequence"/>
</dbReference>
<name>A0A165KFY9_9APHY</name>
<reference evidence="1 2" key="1">
    <citation type="journal article" date="2016" name="Mol. Biol. Evol.">
        <title>Comparative Genomics of Early-Diverging Mushroom-Forming Fungi Provides Insights into the Origins of Lignocellulose Decay Capabilities.</title>
        <authorList>
            <person name="Nagy L.G."/>
            <person name="Riley R."/>
            <person name="Tritt A."/>
            <person name="Adam C."/>
            <person name="Daum C."/>
            <person name="Floudas D."/>
            <person name="Sun H."/>
            <person name="Yadav J.S."/>
            <person name="Pangilinan J."/>
            <person name="Larsson K.H."/>
            <person name="Matsuura K."/>
            <person name="Barry K."/>
            <person name="Labutti K."/>
            <person name="Kuo R."/>
            <person name="Ohm R.A."/>
            <person name="Bhattacharya S.S."/>
            <person name="Shirouzu T."/>
            <person name="Yoshinaga Y."/>
            <person name="Martin F.M."/>
            <person name="Grigoriev I.V."/>
            <person name="Hibbett D.S."/>
        </authorList>
    </citation>
    <scope>NUCLEOTIDE SEQUENCE [LARGE SCALE GENOMIC DNA]</scope>
    <source>
        <strain evidence="1 2">L-15889</strain>
    </source>
</reference>
<evidence type="ECO:0000313" key="1">
    <source>
        <dbReference type="EMBL" id="KZT63083.1"/>
    </source>
</evidence>
<organism evidence="1 2">
    <name type="scientific">Daedalea quercina L-15889</name>
    <dbReference type="NCBI Taxonomy" id="1314783"/>
    <lineage>
        <taxon>Eukaryota</taxon>
        <taxon>Fungi</taxon>
        <taxon>Dikarya</taxon>
        <taxon>Basidiomycota</taxon>
        <taxon>Agaricomycotina</taxon>
        <taxon>Agaricomycetes</taxon>
        <taxon>Polyporales</taxon>
        <taxon>Fomitopsis</taxon>
    </lineage>
</organism>
<dbReference type="AlphaFoldDB" id="A0A165KFY9"/>
<accession>A0A165KFY9</accession>
<proteinExistence type="predicted"/>
<keyword evidence="2" id="KW-1185">Reference proteome</keyword>
<dbReference type="EMBL" id="KV429275">
    <property type="protein sequence ID" value="KZT63083.1"/>
    <property type="molecule type" value="Genomic_DNA"/>
</dbReference>
<evidence type="ECO:0000313" key="2">
    <source>
        <dbReference type="Proteomes" id="UP000076727"/>
    </source>
</evidence>
<dbReference type="OrthoDB" id="4743193at2759"/>